<gene>
    <name evidence="4" type="primary">106668144</name>
</gene>
<dbReference type="PANTHER" id="PTHR15069:SF1">
    <property type="entry name" value="PROTEASOME ASSEMBLY CHAPERONE 1"/>
    <property type="match status" value="1"/>
</dbReference>
<dbReference type="PANTHER" id="PTHR15069">
    <property type="entry name" value="PROTEASOME ASSEMBLY CHAPERONE 1"/>
    <property type="match status" value="1"/>
</dbReference>
<dbReference type="GO" id="GO:0070628">
    <property type="term" value="F:proteasome binding"/>
    <property type="evidence" value="ECO:0007669"/>
    <property type="project" value="TreeGrafter"/>
</dbReference>
<dbReference type="KEGG" id="clec:106668144"/>
<protein>
    <recommendedName>
        <fullName evidence="2">Proteasome assembly chaperone 1</fullName>
    </recommendedName>
</protein>
<evidence type="ECO:0000313" key="4">
    <source>
        <dbReference type="EnsemblMetazoa" id="XP_014252110.1"/>
    </source>
</evidence>
<dbReference type="OMA" id="QCEIREG"/>
<sequence length="267" mass="29956">MATFFGEVILPSSRVFFDNDDSDFEDDDVLQSSNTCNLLELKELLPNALTGDFDLLIIAEGNVAKGFTDNYLLESPGMPIAEINLKQDETKEPMDIMEVKPPKTQPSYIYSLDLHTRLVIVSPAINLTLANNLLITLQDFIQKSKSVFVLCNRPSADFRCDSINDLPPAFIRMLNTSNSDLEGIPPCQILEQPNFISGFAASVISWCECTRKNCKLYIVYTDRAVVDSVTLKPFVDLFTKQNRLKGLLTHTLAARLSTSSEQCFMYM</sequence>
<dbReference type="OrthoDB" id="17536at2759"/>
<proteinExistence type="inferred from homology"/>
<reference evidence="4" key="1">
    <citation type="submission" date="2022-01" db="UniProtKB">
        <authorList>
            <consortium name="EnsemblMetazoa"/>
        </authorList>
    </citation>
    <scope>IDENTIFICATION</scope>
</reference>
<dbReference type="InterPro" id="IPR016565">
    <property type="entry name" value="Proteasome_assmbl_chp_1"/>
</dbReference>
<dbReference type="Pfam" id="PF16094">
    <property type="entry name" value="PAC1"/>
    <property type="match status" value="1"/>
</dbReference>
<dbReference type="EnsemblMetazoa" id="XM_014396624.2">
    <property type="protein sequence ID" value="XP_014252110.1"/>
    <property type="gene ID" value="LOC106668144"/>
</dbReference>
<dbReference type="GO" id="GO:0080129">
    <property type="term" value="P:proteasome core complex assembly"/>
    <property type="evidence" value="ECO:0007669"/>
    <property type="project" value="TreeGrafter"/>
</dbReference>
<accession>A0A8I6TFG1</accession>
<evidence type="ECO:0000313" key="5">
    <source>
        <dbReference type="Proteomes" id="UP000494040"/>
    </source>
</evidence>
<evidence type="ECO:0000256" key="3">
    <source>
        <dbReference type="ARBA" id="ARBA00023186"/>
    </source>
</evidence>
<dbReference type="AlphaFoldDB" id="A0A8I6TFG1"/>
<evidence type="ECO:0000256" key="1">
    <source>
        <dbReference type="ARBA" id="ARBA00005261"/>
    </source>
</evidence>
<dbReference type="Proteomes" id="UP000494040">
    <property type="component" value="Unassembled WGS sequence"/>
</dbReference>
<keyword evidence="5" id="KW-1185">Reference proteome</keyword>
<dbReference type="GO" id="GO:0005783">
    <property type="term" value="C:endoplasmic reticulum"/>
    <property type="evidence" value="ECO:0007669"/>
    <property type="project" value="InterPro"/>
</dbReference>
<name>A0A8I6TFG1_CIMLE</name>
<keyword evidence="3" id="KW-0143">Chaperone</keyword>
<comment type="similarity">
    <text evidence="1">Belongs to the PSMG1 family.</text>
</comment>
<organism evidence="4 5">
    <name type="scientific">Cimex lectularius</name>
    <name type="common">Bed bug</name>
    <name type="synonym">Acanthia lectularia</name>
    <dbReference type="NCBI Taxonomy" id="79782"/>
    <lineage>
        <taxon>Eukaryota</taxon>
        <taxon>Metazoa</taxon>
        <taxon>Ecdysozoa</taxon>
        <taxon>Arthropoda</taxon>
        <taxon>Hexapoda</taxon>
        <taxon>Insecta</taxon>
        <taxon>Pterygota</taxon>
        <taxon>Neoptera</taxon>
        <taxon>Paraneoptera</taxon>
        <taxon>Hemiptera</taxon>
        <taxon>Heteroptera</taxon>
        <taxon>Panheteroptera</taxon>
        <taxon>Cimicomorpha</taxon>
        <taxon>Cimicidae</taxon>
        <taxon>Cimex</taxon>
    </lineage>
</organism>
<evidence type="ECO:0000256" key="2">
    <source>
        <dbReference type="ARBA" id="ARBA00019180"/>
    </source>
</evidence>